<evidence type="ECO:0000313" key="3">
    <source>
        <dbReference type="EMBL" id="KWA55082.1"/>
    </source>
</evidence>
<feature type="chain" id="PRO_5036004306" evidence="1">
    <location>
        <begin position="32"/>
        <end position="308"/>
    </location>
</feature>
<evidence type="ECO:0000313" key="4">
    <source>
        <dbReference type="Proteomes" id="UP000068603"/>
    </source>
</evidence>
<dbReference type="EMBL" id="LPHB01000072">
    <property type="protein sequence ID" value="KWA55082.1"/>
    <property type="molecule type" value="Genomic_DNA"/>
</dbReference>
<sequence>MKQTSMKLKTLVLSAALGLAVSIGTAGVAHAAQPARPAPTVAVAPQFDTTHVYVAPEDVDRFVASFLATFGGKSTPQVVATVTPTPSSTTSQLLQTPVGTVSLFGFKTPVPYPFGAERTGYLVSDIDRAIRDARAAGASVLVETFPDPIGRDAVIQWPGGVNMQLYVHTTKPNYAPFERVPENRVYVPSDVANALIRGFARFSHGKVVSDVAQAPGVEIGRPDDHYRRVRIESPFGKMVVLVTDGRLPYPYGRDTTGYEVANLAETLDKAKAAGVTVLVPPYSADGRDAAMVQFPGGYVAEIHQTAQP</sequence>
<dbReference type="Proteomes" id="UP000068603">
    <property type="component" value="Unassembled WGS sequence"/>
</dbReference>
<organism evidence="3">
    <name type="scientific">Burkholderia stagnalis</name>
    <dbReference type="NCBI Taxonomy" id="1503054"/>
    <lineage>
        <taxon>Bacteria</taxon>
        <taxon>Pseudomonadati</taxon>
        <taxon>Pseudomonadota</taxon>
        <taxon>Betaproteobacteria</taxon>
        <taxon>Burkholderiales</taxon>
        <taxon>Burkholderiaceae</taxon>
        <taxon>Burkholderia</taxon>
        <taxon>Burkholderia cepacia complex</taxon>
    </lineage>
</organism>
<evidence type="ECO:0000256" key="1">
    <source>
        <dbReference type="SAM" id="SignalP"/>
    </source>
</evidence>
<gene>
    <name evidence="2" type="ORF">F7R25_06545</name>
    <name evidence="3" type="ORF">WT44_28000</name>
</gene>
<accession>A0A119RYT3</accession>
<reference evidence="2 5" key="2">
    <citation type="submission" date="2019-09" db="EMBL/GenBank/DDBJ databases">
        <title>Draft genome sequences of 48 bacterial type strains from the CCUG.</title>
        <authorList>
            <person name="Tunovic T."/>
            <person name="Pineiro-Iglesias B."/>
            <person name="Unosson C."/>
            <person name="Inganas E."/>
            <person name="Ohlen M."/>
            <person name="Cardew S."/>
            <person name="Jensie-Markopoulos S."/>
            <person name="Salva-Serra F."/>
            <person name="Jaen-Luchoro D."/>
            <person name="Karlsson R."/>
            <person name="Svensson-Stadler L."/>
            <person name="Chun J."/>
            <person name="Moore E."/>
        </authorList>
    </citation>
    <scope>NUCLEOTIDE SEQUENCE [LARGE SCALE GENOMIC DNA]</scope>
    <source>
        <strain evidence="2 5">CCUG 65686</strain>
    </source>
</reference>
<dbReference type="Gene3D" id="3.10.180.10">
    <property type="entry name" value="2,3-Dihydroxybiphenyl 1,2-Dioxygenase, domain 1"/>
    <property type="match status" value="1"/>
</dbReference>
<dbReference type="InterPro" id="IPR029068">
    <property type="entry name" value="Glyas_Bleomycin-R_OHBP_Dase"/>
</dbReference>
<dbReference type="STRING" id="1503054.WT74_19815"/>
<proteinExistence type="predicted"/>
<evidence type="ECO:0000313" key="2">
    <source>
        <dbReference type="EMBL" id="KAB0639968.1"/>
    </source>
</evidence>
<dbReference type="SUPFAM" id="SSF54593">
    <property type="entry name" value="Glyoxalase/Bleomycin resistance protein/Dihydroxybiphenyl dioxygenase"/>
    <property type="match status" value="2"/>
</dbReference>
<comment type="caution">
    <text evidence="3">The sequence shown here is derived from an EMBL/GenBank/DDBJ whole genome shotgun (WGS) entry which is preliminary data.</text>
</comment>
<name>A0A119RYT3_9BURK</name>
<dbReference type="EMBL" id="VZOK01000007">
    <property type="protein sequence ID" value="KAB0639968.1"/>
    <property type="molecule type" value="Genomic_DNA"/>
</dbReference>
<dbReference type="RefSeq" id="WP_059880673.1">
    <property type="nucleotide sequence ID" value="NZ_CP156687.1"/>
</dbReference>
<dbReference type="Proteomes" id="UP000473470">
    <property type="component" value="Unassembled WGS sequence"/>
</dbReference>
<protein>
    <submittedName>
        <fullName evidence="3">Glyoxalase</fullName>
    </submittedName>
</protein>
<evidence type="ECO:0000313" key="5">
    <source>
        <dbReference type="Proteomes" id="UP000473470"/>
    </source>
</evidence>
<dbReference type="GeneID" id="93057964"/>
<keyword evidence="1" id="KW-0732">Signal</keyword>
<dbReference type="AlphaFoldDB" id="A0A119RYT3"/>
<reference evidence="3 4" key="1">
    <citation type="submission" date="2015-11" db="EMBL/GenBank/DDBJ databases">
        <title>Expanding the genomic diversity of Burkholderia species for the development of highly accurate diagnostics.</title>
        <authorList>
            <person name="Sahl J."/>
            <person name="Keim P."/>
            <person name="Wagner D."/>
        </authorList>
    </citation>
    <scope>NUCLEOTIDE SEQUENCE [LARGE SCALE GENOMIC DNA]</scope>
    <source>
        <strain evidence="3 4">MSMB1960WGS</strain>
    </source>
</reference>
<feature type="signal peptide" evidence="1">
    <location>
        <begin position="1"/>
        <end position="31"/>
    </location>
</feature>